<dbReference type="EMBL" id="FNFT01000004">
    <property type="protein sequence ID" value="SDK12105.1"/>
    <property type="molecule type" value="Genomic_DNA"/>
</dbReference>
<name>A0A1G8ZCG8_9EURY</name>
<proteinExistence type="predicted"/>
<accession>A0A1G8ZCG8</accession>
<dbReference type="AlphaFoldDB" id="A0A1G8ZCG8"/>
<reference evidence="1 2" key="1">
    <citation type="submission" date="2016-10" db="EMBL/GenBank/DDBJ databases">
        <authorList>
            <person name="Varghese N."/>
            <person name="Submissions S."/>
        </authorList>
    </citation>
    <scope>NUCLEOTIDE SEQUENCE [LARGE SCALE GENOMIC DNA]</scope>
    <source>
        <strain evidence="1 2">DSM 2373</strain>
    </source>
</reference>
<gene>
    <name evidence="1" type="ORF">SAMN04488571_10465</name>
</gene>
<evidence type="ECO:0000313" key="1">
    <source>
        <dbReference type="EMBL" id="SDK12105.1"/>
    </source>
</evidence>
<sequence length="46" mass="5315">MVNPQRLRFARYRDLCPEVLMKETERVSLTLDCRSAETYIVPGIGS</sequence>
<protein>
    <submittedName>
        <fullName evidence="1">Uncharacterized protein</fullName>
    </submittedName>
</protein>
<keyword evidence="2" id="KW-1185">Reference proteome</keyword>
<dbReference type="Proteomes" id="UP000326500">
    <property type="component" value="Unassembled WGS sequence"/>
</dbReference>
<organism evidence="1 2">
    <name type="scientific">Methanoculleus thermophilus</name>
    <dbReference type="NCBI Taxonomy" id="2200"/>
    <lineage>
        <taxon>Archaea</taxon>
        <taxon>Methanobacteriati</taxon>
        <taxon>Methanobacteriota</taxon>
        <taxon>Stenosarchaea group</taxon>
        <taxon>Methanomicrobia</taxon>
        <taxon>Methanomicrobiales</taxon>
        <taxon>Methanomicrobiaceae</taxon>
        <taxon>Methanoculleus</taxon>
    </lineage>
</organism>
<evidence type="ECO:0000313" key="2">
    <source>
        <dbReference type="Proteomes" id="UP000326500"/>
    </source>
</evidence>